<protein>
    <submittedName>
        <fullName evidence="3">Cytochrome c oxidase assembly factor 7 homolog</fullName>
    </submittedName>
</protein>
<dbReference type="AlphaFoldDB" id="A0A8X6GU98"/>
<name>A0A8X6GU98_TRICU</name>
<comment type="caution">
    <text evidence="3">The sequence shown here is derived from an EMBL/GenBank/DDBJ whole genome shotgun (WGS) entry which is preliminary data.</text>
</comment>
<dbReference type="OrthoDB" id="272077at2759"/>
<dbReference type="InterPro" id="IPR011990">
    <property type="entry name" value="TPR-like_helical_dom_sf"/>
</dbReference>
<dbReference type="PANTHER" id="PTHR13891">
    <property type="entry name" value="CYTOCHROME C OXIDASE ASSEMBLY FACTOR 7"/>
    <property type="match status" value="1"/>
</dbReference>
<dbReference type="InterPro" id="IPR006597">
    <property type="entry name" value="Sel1-like"/>
</dbReference>
<dbReference type="SMART" id="SM00671">
    <property type="entry name" value="SEL1"/>
    <property type="match status" value="5"/>
</dbReference>
<keyword evidence="4" id="KW-1185">Reference proteome</keyword>
<dbReference type="Pfam" id="PF08238">
    <property type="entry name" value="Sel1"/>
    <property type="match status" value="4"/>
</dbReference>
<dbReference type="Proteomes" id="UP000887116">
    <property type="component" value="Unassembled WGS sequence"/>
</dbReference>
<dbReference type="Gene3D" id="1.25.40.10">
    <property type="entry name" value="Tetratricopeptide repeat domain"/>
    <property type="match status" value="1"/>
</dbReference>
<accession>A0A8X6GU98</accession>
<dbReference type="SUPFAM" id="SSF81901">
    <property type="entry name" value="HCP-like"/>
    <property type="match status" value="2"/>
</dbReference>
<comment type="similarity">
    <text evidence="1">Belongs to the hcp beta-lactamase family.</text>
</comment>
<reference evidence="3" key="1">
    <citation type="submission" date="2020-07" db="EMBL/GenBank/DDBJ databases">
        <title>Multicomponent nature underlies the extraordinary mechanical properties of spider dragline silk.</title>
        <authorList>
            <person name="Kono N."/>
            <person name="Nakamura H."/>
            <person name="Mori M."/>
            <person name="Yoshida Y."/>
            <person name="Ohtoshi R."/>
            <person name="Malay A.D."/>
            <person name="Moran D.A.P."/>
            <person name="Tomita M."/>
            <person name="Numata K."/>
            <person name="Arakawa K."/>
        </authorList>
    </citation>
    <scope>NUCLEOTIDE SEQUENCE</scope>
</reference>
<gene>
    <name evidence="3" type="primary">Coa7</name>
    <name evidence="3" type="ORF">TNCT_648021</name>
</gene>
<dbReference type="InterPro" id="IPR040239">
    <property type="entry name" value="HcpB-like"/>
</dbReference>
<dbReference type="GO" id="GO:0005758">
    <property type="term" value="C:mitochondrial intermembrane space"/>
    <property type="evidence" value="ECO:0007669"/>
    <property type="project" value="TreeGrafter"/>
</dbReference>
<dbReference type="EMBL" id="BMAO01026651">
    <property type="protein sequence ID" value="GFR11297.1"/>
    <property type="molecule type" value="Genomic_DNA"/>
</dbReference>
<dbReference type="PANTHER" id="PTHR13891:SF1">
    <property type="entry name" value="CYTOCHROME C OXIDASE ASSEMBLY FACTOR 7"/>
    <property type="match status" value="1"/>
</dbReference>
<proteinExistence type="inferred from homology"/>
<keyword evidence="2" id="KW-0677">Repeat</keyword>
<evidence type="ECO:0000313" key="4">
    <source>
        <dbReference type="Proteomes" id="UP000887116"/>
    </source>
</evidence>
<evidence type="ECO:0000313" key="3">
    <source>
        <dbReference type="EMBL" id="GFR11297.1"/>
    </source>
</evidence>
<organism evidence="3 4">
    <name type="scientific">Trichonephila clavata</name>
    <name type="common">Joro spider</name>
    <name type="synonym">Nephila clavata</name>
    <dbReference type="NCBI Taxonomy" id="2740835"/>
    <lineage>
        <taxon>Eukaryota</taxon>
        <taxon>Metazoa</taxon>
        <taxon>Ecdysozoa</taxon>
        <taxon>Arthropoda</taxon>
        <taxon>Chelicerata</taxon>
        <taxon>Arachnida</taxon>
        <taxon>Araneae</taxon>
        <taxon>Araneomorphae</taxon>
        <taxon>Entelegynae</taxon>
        <taxon>Araneoidea</taxon>
        <taxon>Nephilidae</taxon>
        <taxon>Trichonephila</taxon>
    </lineage>
</organism>
<evidence type="ECO:0000256" key="1">
    <source>
        <dbReference type="ARBA" id="ARBA00008486"/>
    </source>
</evidence>
<evidence type="ECO:0000256" key="2">
    <source>
        <dbReference type="ARBA" id="ARBA00022737"/>
    </source>
</evidence>
<sequence>MAFGFRTEEEVQEYLEKLGIEYKFSCFKENNSEGCHLLGDYLEAVKKDFESAVKVFKSNCDDNKHGKSCFKYGNFTYLGKGCEIDKRTSFDYYKKACDLNYTAGCLHTGVMLTAKDKNPKDGSTVVELDYPAGVKYLEKACSGGNPTACYFASSVYITGAEGVPTDKLKAAKLSETACNGGNIYACMNLNRMYKRGDGVEQDETKANMFKEKAREIRDDMRKKAPIGLQQGS</sequence>